<protein>
    <recommendedName>
        <fullName evidence="4">Transmembrane protein</fullName>
    </recommendedName>
</protein>
<dbReference type="HOGENOM" id="CLU_083294_0_0_14"/>
<reference evidence="2 3" key="1">
    <citation type="journal article" date="2013" name="Genome Biol. Evol.">
        <title>Complete genomes of two dipteran-associated spiroplasmas provided insights into the origin, dynamics, and impacts of viral invasion in spiroplasma.</title>
        <authorList>
            <person name="Ku C."/>
            <person name="Lo W.S."/>
            <person name="Chen L.L."/>
            <person name="Kuo C.H."/>
        </authorList>
    </citation>
    <scope>NUCLEOTIDE SEQUENCE [LARGE SCALE GENOMIC DNA]</scope>
    <source>
        <strain evidence="2">EA-1</strain>
    </source>
</reference>
<dbReference type="AlphaFoldDB" id="R4U3Z0"/>
<keyword evidence="1" id="KW-0812">Transmembrane</keyword>
<keyword evidence="1" id="KW-1133">Transmembrane helix</keyword>
<keyword evidence="1" id="KW-0472">Membrane</keyword>
<keyword evidence="3" id="KW-1185">Reference proteome</keyword>
<evidence type="ECO:0000313" key="3">
    <source>
        <dbReference type="Proteomes" id="UP000013963"/>
    </source>
</evidence>
<feature type="transmembrane region" description="Helical" evidence="1">
    <location>
        <begin position="12"/>
        <end position="34"/>
    </location>
</feature>
<proteinExistence type="predicted"/>
<sequence>MTLKIKLIWKQIYKLFFAILGISILAWAFINGILDKDNIINKYNSDYTVYVTDFFTTFTCLSNLGILFWFLFSGIRHRYENKTKIQSYPVALAGAVYITITFIIYNFLLLPIDPLPTTPLGWITTVVDHMINPIAFVIYVIFLMENKTEVNLKQFFVKYFWKYIIVLIGYCLYAVIRGELRRMSGDHFTWTDSEGILHNRWFPYFFLNVHQSTHGIPGYVWFIIAFFAILGILIGTMFLYNYSNNKIIKTKYYQNLQKIAISK</sequence>
<dbReference type="RefSeq" id="WP_016340773.1">
    <property type="nucleotide sequence ID" value="NC_021284.1"/>
</dbReference>
<dbReference type="EMBL" id="CP005078">
    <property type="protein sequence ID" value="AGM26127.1"/>
    <property type="molecule type" value="Genomic_DNA"/>
</dbReference>
<feature type="transmembrane region" description="Helical" evidence="1">
    <location>
        <begin position="54"/>
        <end position="75"/>
    </location>
</feature>
<dbReference type="OrthoDB" id="392064at2"/>
<evidence type="ECO:0000313" key="2">
    <source>
        <dbReference type="EMBL" id="AGM26127.1"/>
    </source>
</evidence>
<evidence type="ECO:0008006" key="4">
    <source>
        <dbReference type="Google" id="ProtNLM"/>
    </source>
</evidence>
<dbReference type="STRING" id="1276229.SSYRP_v1c05370"/>
<feature type="transmembrane region" description="Helical" evidence="1">
    <location>
        <begin position="87"/>
        <end position="108"/>
    </location>
</feature>
<dbReference type="Proteomes" id="UP000013963">
    <property type="component" value="Chromosome"/>
</dbReference>
<feature type="transmembrane region" description="Helical" evidence="1">
    <location>
        <begin position="219"/>
        <end position="242"/>
    </location>
</feature>
<accession>R4U3Z0</accession>
<dbReference type="PATRIC" id="fig|1276229.3.peg.532"/>
<feature type="transmembrane region" description="Helical" evidence="1">
    <location>
        <begin position="120"/>
        <end position="144"/>
    </location>
</feature>
<gene>
    <name evidence="2" type="ORF">SSYRP_v1c05370</name>
</gene>
<dbReference type="KEGG" id="ssyr:SSYRP_v1c05370"/>
<name>R4U3Z0_9MOLU</name>
<feature type="transmembrane region" description="Helical" evidence="1">
    <location>
        <begin position="156"/>
        <end position="176"/>
    </location>
</feature>
<organism evidence="2 3">
    <name type="scientific">Spiroplasma syrphidicola EA-1</name>
    <dbReference type="NCBI Taxonomy" id="1276229"/>
    <lineage>
        <taxon>Bacteria</taxon>
        <taxon>Bacillati</taxon>
        <taxon>Mycoplasmatota</taxon>
        <taxon>Mollicutes</taxon>
        <taxon>Entomoplasmatales</taxon>
        <taxon>Spiroplasmataceae</taxon>
        <taxon>Spiroplasma</taxon>
    </lineage>
</organism>
<evidence type="ECO:0000256" key="1">
    <source>
        <dbReference type="SAM" id="Phobius"/>
    </source>
</evidence>